<evidence type="ECO:0000256" key="2">
    <source>
        <dbReference type="ARBA" id="ARBA00009773"/>
    </source>
</evidence>
<evidence type="ECO:0000256" key="9">
    <source>
        <dbReference type="SAM" id="Phobius"/>
    </source>
</evidence>
<gene>
    <name evidence="10" type="ORF">WIS52_25740</name>
</gene>
<accession>A0ABV1KHF5</accession>
<dbReference type="Proteomes" id="UP001494902">
    <property type="component" value="Unassembled WGS sequence"/>
</dbReference>
<proteinExistence type="inferred from homology"/>
<comment type="caution">
    <text evidence="10">The sequence shown here is derived from an EMBL/GenBank/DDBJ whole genome shotgun (WGS) entry which is preliminary data.</text>
</comment>
<dbReference type="PANTHER" id="PTHR21716">
    <property type="entry name" value="TRANSMEMBRANE PROTEIN"/>
    <property type="match status" value="1"/>
</dbReference>
<feature type="transmembrane region" description="Helical" evidence="9">
    <location>
        <begin position="22"/>
        <end position="40"/>
    </location>
</feature>
<evidence type="ECO:0000313" key="10">
    <source>
        <dbReference type="EMBL" id="MEQ3553891.1"/>
    </source>
</evidence>
<dbReference type="EMBL" id="JBEDNQ010000012">
    <property type="protein sequence ID" value="MEQ3553891.1"/>
    <property type="molecule type" value="Genomic_DNA"/>
</dbReference>
<evidence type="ECO:0000256" key="1">
    <source>
        <dbReference type="ARBA" id="ARBA00004651"/>
    </source>
</evidence>
<evidence type="ECO:0000256" key="5">
    <source>
        <dbReference type="ARBA" id="ARBA00022692"/>
    </source>
</evidence>
<evidence type="ECO:0000256" key="7">
    <source>
        <dbReference type="ARBA" id="ARBA00023136"/>
    </source>
</evidence>
<feature type="transmembrane region" description="Helical" evidence="9">
    <location>
        <begin position="222"/>
        <end position="241"/>
    </location>
</feature>
<name>A0ABV1KHF5_9PSEU</name>
<organism evidence="10 11">
    <name type="scientific">Pseudonocardia nematodicida</name>
    <dbReference type="NCBI Taxonomy" id="1206997"/>
    <lineage>
        <taxon>Bacteria</taxon>
        <taxon>Bacillati</taxon>
        <taxon>Actinomycetota</taxon>
        <taxon>Actinomycetes</taxon>
        <taxon>Pseudonocardiales</taxon>
        <taxon>Pseudonocardiaceae</taxon>
        <taxon>Pseudonocardia</taxon>
    </lineage>
</organism>
<evidence type="ECO:0000256" key="3">
    <source>
        <dbReference type="ARBA" id="ARBA00022448"/>
    </source>
</evidence>
<feature type="compositionally biased region" description="Acidic residues" evidence="8">
    <location>
        <begin position="366"/>
        <end position="383"/>
    </location>
</feature>
<feature type="region of interest" description="Disordered" evidence="8">
    <location>
        <begin position="364"/>
        <end position="408"/>
    </location>
</feature>
<dbReference type="InterPro" id="IPR002549">
    <property type="entry name" value="AI-2E-like"/>
</dbReference>
<feature type="transmembrane region" description="Helical" evidence="9">
    <location>
        <begin position="247"/>
        <end position="272"/>
    </location>
</feature>
<keyword evidence="6 9" id="KW-1133">Transmembrane helix</keyword>
<sequence>MPVPKPTREQVIEQGASGLARWSARFLLIAAALAVIGLVVGQLWSIILPVLLGLLIASVFEPLVTWLRAHRWPSILATTAVFLLALVVLAGVIAGIVPAVATQGPQLASGATGGIQQIQAWLAGPPFNLGATQIGQAVQQATERLEQNAASIVDGVVTGLSAVTSGMVTLVVAVVIAFLFVKDGPRFLPWLSRASGPSAGEHLIAVGGRAWSRLGGFIRFQALIGFMDAVLIGIGLAVLGVPLALPLAVLIFFGAFVPIVGALVTGALAVLVALVAQNLTTALIVLALILVVQQLEGNVLSPMIQGKGLGLNSAIVILAVTAGASLFGVAGAFLAVPVVAVVADVLRYIGEDIDRRTGFVDATVADPEEDPAVVDEQAPDEGEPAAVEERNGATPRRTGGSAGLPRPH</sequence>
<keyword evidence="7 9" id="KW-0472">Membrane</keyword>
<dbReference type="PANTHER" id="PTHR21716:SF53">
    <property type="entry name" value="PERMEASE PERM-RELATED"/>
    <property type="match status" value="1"/>
</dbReference>
<dbReference type="Pfam" id="PF01594">
    <property type="entry name" value="AI-2E_transport"/>
    <property type="match status" value="1"/>
</dbReference>
<reference evidence="10 11" key="1">
    <citation type="submission" date="2024-03" db="EMBL/GenBank/DDBJ databases">
        <title>Draft genome sequence of Pseudonocardia nematodicida JCM 31783.</title>
        <authorList>
            <person name="Butdee W."/>
            <person name="Duangmal K."/>
        </authorList>
    </citation>
    <scope>NUCLEOTIDE SEQUENCE [LARGE SCALE GENOMIC DNA]</scope>
    <source>
        <strain evidence="10 11">JCM 31783</strain>
    </source>
</reference>
<evidence type="ECO:0000313" key="11">
    <source>
        <dbReference type="Proteomes" id="UP001494902"/>
    </source>
</evidence>
<feature type="transmembrane region" description="Helical" evidence="9">
    <location>
        <begin position="74"/>
        <end position="97"/>
    </location>
</feature>
<feature type="transmembrane region" description="Helical" evidence="9">
    <location>
        <begin position="160"/>
        <end position="181"/>
    </location>
</feature>
<keyword evidence="4" id="KW-1003">Cell membrane</keyword>
<keyword evidence="5 9" id="KW-0812">Transmembrane</keyword>
<keyword evidence="11" id="KW-1185">Reference proteome</keyword>
<comment type="similarity">
    <text evidence="2">Belongs to the autoinducer-2 exporter (AI-2E) (TC 2.A.86) family.</text>
</comment>
<keyword evidence="3" id="KW-0813">Transport</keyword>
<protein>
    <submittedName>
        <fullName evidence="10">AI-2E family transporter</fullName>
    </submittedName>
</protein>
<feature type="transmembrane region" description="Helical" evidence="9">
    <location>
        <begin position="279"/>
        <end position="295"/>
    </location>
</feature>
<evidence type="ECO:0000256" key="8">
    <source>
        <dbReference type="SAM" id="MobiDB-lite"/>
    </source>
</evidence>
<evidence type="ECO:0000256" key="6">
    <source>
        <dbReference type="ARBA" id="ARBA00022989"/>
    </source>
</evidence>
<dbReference type="RefSeq" id="WP_349300964.1">
    <property type="nucleotide sequence ID" value="NZ_JBEDNQ010000012.1"/>
</dbReference>
<evidence type="ECO:0000256" key="4">
    <source>
        <dbReference type="ARBA" id="ARBA00022475"/>
    </source>
</evidence>
<feature type="transmembrane region" description="Helical" evidence="9">
    <location>
        <begin position="315"/>
        <end position="346"/>
    </location>
</feature>
<comment type="subcellular location">
    <subcellularLocation>
        <location evidence="1">Cell membrane</location>
        <topology evidence="1">Multi-pass membrane protein</topology>
    </subcellularLocation>
</comment>
<feature type="transmembrane region" description="Helical" evidence="9">
    <location>
        <begin position="46"/>
        <end position="67"/>
    </location>
</feature>